<evidence type="ECO:0008006" key="4">
    <source>
        <dbReference type="Google" id="ProtNLM"/>
    </source>
</evidence>
<feature type="chain" id="PRO_5013092498" description="Beta/gamma crystallin 'Greek key' domain-containing protein" evidence="1">
    <location>
        <begin position="30"/>
        <end position="107"/>
    </location>
</feature>
<organism evidence="2 3">
    <name type="scientific">Streptomyces niveus</name>
    <name type="common">Streptomyces spheroides</name>
    <dbReference type="NCBI Taxonomy" id="193462"/>
    <lineage>
        <taxon>Bacteria</taxon>
        <taxon>Bacillati</taxon>
        <taxon>Actinomycetota</taxon>
        <taxon>Actinomycetes</taxon>
        <taxon>Kitasatosporales</taxon>
        <taxon>Streptomycetaceae</taxon>
        <taxon>Streptomyces</taxon>
    </lineage>
</organism>
<protein>
    <recommendedName>
        <fullName evidence="4">Beta/gamma crystallin 'Greek key' domain-containing protein</fullName>
    </recommendedName>
</protein>
<dbReference type="SUPFAM" id="SSF49695">
    <property type="entry name" value="gamma-Crystallin-like"/>
    <property type="match status" value="1"/>
</dbReference>
<feature type="signal peptide" evidence="1">
    <location>
        <begin position="1"/>
        <end position="29"/>
    </location>
</feature>
<name>A0A1U9R1Z5_STRNV</name>
<dbReference type="InterPro" id="IPR015201">
    <property type="entry name" value="Antimicrobial_MiAMP1"/>
</dbReference>
<dbReference type="AlphaFoldDB" id="A0A1U9R1Z5"/>
<evidence type="ECO:0000256" key="1">
    <source>
        <dbReference type="SAM" id="SignalP"/>
    </source>
</evidence>
<keyword evidence="3" id="KW-1185">Reference proteome</keyword>
<sequence>MRKRHALRTAVSATMLAGALVLGSGTAIASSFLSWSGPQNTGSAREVFACGCNEIDPGHKAAYRFTYTGQTAAMYNEEGCRGKVHTTFRGSQESRGAFGWKSVFFHC</sequence>
<dbReference type="GO" id="GO:0045926">
    <property type="term" value="P:negative regulation of growth"/>
    <property type="evidence" value="ECO:0007669"/>
    <property type="project" value="InterPro"/>
</dbReference>
<dbReference type="OrthoDB" id="4219096at2"/>
<dbReference type="Gene3D" id="2.60.20.30">
    <property type="match status" value="1"/>
</dbReference>
<proteinExistence type="predicted"/>
<gene>
    <name evidence="2" type="ORF">BBN63_34000</name>
</gene>
<dbReference type="EMBL" id="CP018047">
    <property type="protein sequence ID" value="AQU70440.1"/>
    <property type="molecule type" value="Genomic_DNA"/>
</dbReference>
<dbReference type="InterPro" id="IPR011024">
    <property type="entry name" value="G_crystallin-like"/>
</dbReference>
<dbReference type="RefSeq" id="WP_159392569.1">
    <property type="nucleotide sequence ID" value="NZ_CP018047.1"/>
</dbReference>
<keyword evidence="1" id="KW-0732">Signal</keyword>
<dbReference type="KEGG" id="snw:BBN63_34000"/>
<dbReference type="GO" id="GO:0006952">
    <property type="term" value="P:defense response"/>
    <property type="evidence" value="ECO:0007669"/>
    <property type="project" value="InterPro"/>
</dbReference>
<evidence type="ECO:0000313" key="2">
    <source>
        <dbReference type="EMBL" id="AQU70440.1"/>
    </source>
</evidence>
<evidence type="ECO:0000313" key="3">
    <source>
        <dbReference type="Proteomes" id="UP000189677"/>
    </source>
</evidence>
<dbReference type="InterPro" id="IPR015791">
    <property type="entry name" value="Antimic/Inh_G_crystallin-like"/>
</dbReference>
<dbReference type="Pfam" id="PF09117">
    <property type="entry name" value="MiAMP1"/>
    <property type="match status" value="1"/>
</dbReference>
<dbReference type="Proteomes" id="UP000189677">
    <property type="component" value="Chromosome"/>
</dbReference>
<reference evidence="2 3" key="1">
    <citation type="submission" date="2016-11" db="EMBL/GenBank/DDBJ databases">
        <title>Complete genome sequence of Streptomyces niveus SCSIO 3406.</title>
        <authorList>
            <person name="Zhu Q."/>
            <person name="Cheng W."/>
            <person name="Song Y."/>
            <person name="Li Q."/>
            <person name="Ju J."/>
        </authorList>
    </citation>
    <scope>NUCLEOTIDE SEQUENCE [LARGE SCALE GENOMIC DNA]</scope>
    <source>
        <strain evidence="2 3">SCSIO 3406</strain>
    </source>
</reference>
<accession>A0A1U9R1Z5</accession>